<evidence type="ECO:0000256" key="2">
    <source>
        <dbReference type="ARBA" id="ARBA00022630"/>
    </source>
</evidence>
<dbReference type="PANTHER" id="PTHR47354:SF6">
    <property type="entry name" value="NADH OXIDOREDUCTASE HCR"/>
    <property type="match status" value="1"/>
</dbReference>
<feature type="domain" description="FAD-binding FR-type" evidence="10">
    <location>
        <begin position="37"/>
        <end position="140"/>
    </location>
</feature>
<evidence type="ECO:0000256" key="6">
    <source>
        <dbReference type="ARBA" id="ARBA00023002"/>
    </source>
</evidence>
<dbReference type="PROSITE" id="PS51085">
    <property type="entry name" value="2FE2S_FER_2"/>
    <property type="match status" value="1"/>
</dbReference>
<reference evidence="11 12" key="1">
    <citation type="submission" date="2017-09" db="EMBL/GenBank/DDBJ databases">
        <authorList>
            <person name="Ehlers B."/>
            <person name="Leendertz F.H."/>
        </authorList>
    </citation>
    <scope>NUCLEOTIDE SEQUENCE [LARGE SCALE GENOMIC DNA]</scope>
    <source>
        <strain evidence="11 12">CGMCC 4.6857</strain>
    </source>
</reference>
<dbReference type="EMBL" id="OBDY01000005">
    <property type="protein sequence ID" value="SNY37031.1"/>
    <property type="molecule type" value="Genomic_DNA"/>
</dbReference>
<dbReference type="CDD" id="cd00207">
    <property type="entry name" value="fer2"/>
    <property type="match status" value="1"/>
</dbReference>
<keyword evidence="5" id="KW-0274">FAD</keyword>
<dbReference type="AlphaFoldDB" id="A0A285HQN6"/>
<dbReference type="InterPro" id="IPR012675">
    <property type="entry name" value="Beta-grasp_dom_sf"/>
</dbReference>
<keyword evidence="2" id="KW-0285">Flavoprotein</keyword>
<keyword evidence="7" id="KW-0408">Iron</keyword>
<evidence type="ECO:0000259" key="10">
    <source>
        <dbReference type="PROSITE" id="PS51384"/>
    </source>
</evidence>
<dbReference type="InterPro" id="IPR017927">
    <property type="entry name" value="FAD-bd_FR_type"/>
</dbReference>
<dbReference type="CDD" id="cd06216">
    <property type="entry name" value="FNR_iron_sulfur_binding_2"/>
    <property type="match status" value="1"/>
</dbReference>
<dbReference type="InterPro" id="IPR017938">
    <property type="entry name" value="Riboflavin_synthase-like_b-brl"/>
</dbReference>
<dbReference type="Proteomes" id="UP000219612">
    <property type="component" value="Unassembled WGS sequence"/>
</dbReference>
<accession>A0A285HQN6</accession>
<organism evidence="11 12">
    <name type="scientific">Paractinoplanes atraurantiacus</name>
    <dbReference type="NCBI Taxonomy" id="1036182"/>
    <lineage>
        <taxon>Bacteria</taxon>
        <taxon>Bacillati</taxon>
        <taxon>Actinomycetota</taxon>
        <taxon>Actinomycetes</taxon>
        <taxon>Micromonosporales</taxon>
        <taxon>Micromonosporaceae</taxon>
        <taxon>Paractinoplanes</taxon>
    </lineage>
</organism>
<dbReference type="PANTHER" id="PTHR47354">
    <property type="entry name" value="NADH OXIDOREDUCTASE HCR"/>
    <property type="match status" value="1"/>
</dbReference>
<sequence>MAVIRNIRGGAWRVVELITTPVVPADYLDVIAPLRNANVLRAKVDAVRPETANSVTLLLRPGRGWVRHEPGQYVRVGVDVDGVRLWRSYSITSSPRRADGRFTITVNAVPEGVVSNHLVRQAKRGLILHLDPPAGEFQLCAPRPAKALFVTAGSGITPVMGMLRSALNELSDVVVVHSAGTREAVVFGAELRAMAADGRIRLIERHTRADGRLKPADLDELVPDLFGRRAWACGPNEMLDDLETHWADAEASHLLRTERFRPTLISGDGGGTVTFTQSGTVVETDGSEPLLDSGEAAGVLMPSGCRMGICFSCVLPLREGAVRDLRDGQLTVAEPGDSIPVQTCISAPAGPCTIDA</sequence>
<dbReference type="InterPro" id="IPR039261">
    <property type="entry name" value="FNR_nucleotide-bd"/>
</dbReference>
<dbReference type="GO" id="GO:0051537">
    <property type="term" value="F:2 iron, 2 sulfur cluster binding"/>
    <property type="evidence" value="ECO:0007669"/>
    <property type="project" value="UniProtKB-KW"/>
</dbReference>
<keyword evidence="4" id="KW-0479">Metal-binding</keyword>
<dbReference type="InterPro" id="IPR001041">
    <property type="entry name" value="2Fe-2S_ferredoxin-type"/>
</dbReference>
<keyword evidence="3" id="KW-0001">2Fe-2S</keyword>
<evidence type="ECO:0000256" key="3">
    <source>
        <dbReference type="ARBA" id="ARBA00022714"/>
    </source>
</evidence>
<dbReference type="Gene3D" id="3.10.20.30">
    <property type="match status" value="1"/>
</dbReference>
<dbReference type="GO" id="GO:0016491">
    <property type="term" value="F:oxidoreductase activity"/>
    <property type="evidence" value="ECO:0007669"/>
    <property type="project" value="UniProtKB-KW"/>
</dbReference>
<keyword evidence="12" id="KW-1185">Reference proteome</keyword>
<dbReference type="Pfam" id="PF00970">
    <property type="entry name" value="FAD_binding_6"/>
    <property type="match status" value="1"/>
</dbReference>
<evidence type="ECO:0000256" key="1">
    <source>
        <dbReference type="ARBA" id="ARBA00001974"/>
    </source>
</evidence>
<dbReference type="Gene3D" id="3.40.50.80">
    <property type="entry name" value="Nucleotide-binding domain of ferredoxin-NADP reductase (FNR) module"/>
    <property type="match status" value="1"/>
</dbReference>
<dbReference type="InterPro" id="IPR036010">
    <property type="entry name" value="2Fe-2S_ferredoxin-like_sf"/>
</dbReference>
<evidence type="ECO:0000313" key="12">
    <source>
        <dbReference type="Proteomes" id="UP000219612"/>
    </source>
</evidence>
<gene>
    <name evidence="11" type="ORF">SAMN05421748_10527</name>
</gene>
<evidence type="ECO:0000256" key="8">
    <source>
        <dbReference type="ARBA" id="ARBA00023014"/>
    </source>
</evidence>
<dbReference type="InterPro" id="IPR050415">
    <property type="entry name" value="MRET"/>
</dbReference>
<dbReference type="RefSeq" id="WP_097320394.1">
    <property type="nucleotide sequence ID" value="NZ_OBDY01000005.1"/>
</dbReference>
<feature type="domain" description="2Fe-2S ferredoxin-type" evidence="9">
    <location>
        <begin position="271"/>
        <end position="356"/>
    </location>
</feature>
<dbReference type="PROSITE" id="PS51384">
    <property type="entry name" value="FAD_FR"/>
    <property type="match status" value="1"/>
</dbReference>
<dbReference type="GO" id="GO:0046872">
    <property type="term" value="F:metal ion binding"/>
    <property type="evidence" value="ECO:0007669"/>
    <property type="project" value="UniProtKB-KW"/>
</dbReference>
<protein>
    <submittedName>
        <fullName evidence="11">Ferredoxin-NADP reductase</fullName>
    </submittedName>
</protein>
<dbReference type="Pfam" id="PF00111">
    <property type="entry name" value="Fer2"/>
    <property type="match status" value="1"/>
</dbReference>
<dbReference type="Pfam" id="PF00175">
    <property type="entry name" value="NAD_binding_1"/>
    <property type="match status" value="1"/>
</dbReference>
<evidence type="ECO:0000259" key="9">
    <source>
        <dbReference type="PROSITE" id="PS51085"/>
    </source>
</evidence>
<comment type="cofactor">
    <cofactor evidence="1">
        <name>FAD</name>
        <dbReference type="ChEBI" id="CHEBI:57692"/>
    </cofactor>
</comment>
<dbReference type="SUPFAM" id="SSF63380">
    <property type="entry name" value="Riboflavin synthase domain-like"/>
    <property type="match status" value="1"/>
</dbReference>
<name>A0A285HQN6_9ACTN</name>
<dbReference type="InterPro" id="IPR001433">
    <property type="entry name" value="OxRdtase_FAD/NAD-bd"/>
</dbReference>
<proteinExistence type="predicted"/>
<dbReference type="Gene3D" id="2.40.30.10">
    <property type="entry name" value="Translation factors"/>
    <property type="match status" value="1"/>
</dbReference>
<evidence type="ECO:0000313" key="11">
    <source>
        <dbReference type="EMBL" id="SNY37031.1"/>
    </source>
</evidence>
<dbReference type="OrthoDB" id="9796486at2"/>
<dbReference type="InterPro" id="IPR008333">
    <property type="entry name" value="Cbr1-like_FAD-bd_dom"/>
</dbReference>
<keyword evidence="8" id="KW-0411">Iron-sulfur</keyword>
<keyword evidence="6" id="KW-0560">Oxidoreductase</keyword>
<evidence type="ECO:0000256" key="5">
    <source>
        <dbReference type="ARBA" id="ARBA00022827"/>
    </source>
</evidence>
<evidence type="ECO:0000256" key="4">
    <source>
        <dbReference type="ARBA" id="ARBA00022723"/>
    </source>
</evidence>
<dbReference type="SUPFAM" id="SSF54292">
    <property type="entry name" value="2Fe-2S ferredoxin-like"/>
    <property type="match status" value="1"/>
</dbReference>
<dbReference type="SUPFAM" id="SSF52343">
    <property type="entry name" value="Ferredoxin reductase-like, C-terminal NADP-linked domain"/>
    <property type="match status" value="1"/>
</dbReference>
<evidence type="ECO:0000256" key="7">
    <source>
        <dbReference type="ARBA" id="ARBA00023004"/>
    </source>
</evidence>